<accession>A0ABS1SJA7</accession>
<evidence type="ECO:0000259" key="4">
    <source>
        <dbReference type="PROSITE" id="PS50995"/>
    </source>
</evidence>
<evidence type="ECO:0000256" key="2">
    <source>
        <dbReference type="ARBA" id="ARBA00023125"/>
    </source>
</evidence>
<dbReference type="PRINTS" id="PR00598">
    <property type="entry name" value="HTHMARR"/>
</dbReference>
<gene>
    <name evidence="5" type="ORF">D3230_15325</name>
</gene>
<evidence type="ECO:0000256" key="3">
    <source>
        <dbReference type="ARBA" id="ARBA00023163"/>
    </source>
</evidence>
<keyword evidence="6" id="KW-1185">Reference proteome</keyword>
<name>A0ABS1SJA7_9MICO</name>
<sequence length="163" mass="17338">MDTPLSEKHALLLRHTQQETEAAQLLMMVLRTAQLVDRACATQLAPFDLTEARFGVLLAAAEDPAATPARLAAKLDITRAAVTGLVDGLVRQGLVTRHEDPEDRRSLTVTVTLAGHATLAALGPRYGEWLSSLTAGLSPSDIARASAALSTIQHQLATQDPRG</sequence>
<dbReference type="EMBL" id="QYAC01000009">
    <property type="protein sequence ID" value="MBL3680649.1"/>
    <property type="molecule type" value="Genomic_DNA"/>
</dbReference>
<feature type="domain" description="HTH marR-type" evidence="4">
    <location>
        <begin position="19"/>
        <end position="154"/>
    </location>
</feature>
<dbReference type="RefSeq" id="WP_202345924.1">
    <property type="nucleotide sequence ID" value="NZ_BAAAPI010000010.1"/>
</dbReference>
<dbReference type="Pfam" id="PF12802">
    <property type="entry name" value="MarR_2"/>
    <property type="match status" value="1"/>
</dbReference>
<evidence type="ECO:0000313" key="5">
    <source>
        <dbReference type="EMBL" id="MBL3680649.1"/>
    </source>
</evidence>
<dbReference type="InterPro" id="IPR036390">
    <property type="entry name" value="WH_DNA-bd_sf"/>
</dbReference>
<keyword evidence="1" id="KW-0805">Transcription regulation</keyword>
<reference evidence="5 6" key="1">
    <citation type="submission" date="2018-09" db="EMBL/GenBank/DDBJ databases">
        <title>Comparative genomics of Leucobacter spp.</title>
        <authorList>
            <person name="Reis A.C."/>
            <person name="Kolvenbach B.A."/>
            <person name="Corvini P.F.X."/>
            <person name="Nunes O.C."/>
        </authorList>
    </citation>
    <scope>NUCLEOTIDE SEQUENCE [LARGE SCALE GENOMIC DNA]</scope>
    <source>
        <strain evidence="5 6">TAN 31504</strain>
    </source>
</reference>
<dbReference type="InterPro" id="IPR023187">
    <property type="entry name" value="Tscrpt_reg_MarR-type_CS"/>
</dbReference>
<dbReference type="PANTHER" id="PTHR33164">
    <property type="entry name" value="TRANSCRIPTIONAL REGULATOR, MARR FAMILY"/>
    <property type="match status" value="1"/>
</dbReference>
<dbReference type="InterPro" id="IPR000835">
    <property type="entry name" value="HTH_MarR-typ"/>
</dbReference>
<protein>
    <submittedName>
        <fullName evidence="5">MarR family transcriptional regulator</fullName>
    </submittedName>
</protein>
<dbReference type="PROSITE" id="PS50995">
    <property type="entry name" value="HTH_MARR_2"/>
    <property type="match status" value="1"/>
</dbReference>
<dbReference type="PANTHER" id="PTHR33164:SF43">
    <property type="entry name" value="HTH-TYPE TRANSCRIPTIONAL REPRESSOR YETL"/>
    <property type="match status" value="1"/>
</dbReference>
<organism evidence="5 6">
    <name type="scientific">Leucobacter chromiireducens subsp. solipictus</name>
    <dbReference type="NCBI Taxonomy" id="398235"/>
    <lineage>
        <taxon>Bacteria</taxon>
        <taxon>Bacillati</taxon>
        <taxon>Actinomycetota</taxon>
        <taxon>Actinomycetes</taxon>
        <taxon>Micrococcales</taxon>
        <taxon>Microbacteriaceae</taxon>
        <taxon>Leucobacter</taxon>
    </lineage>
</organism>
<dbReference type="SUPFAM" id="SSF46785">
    <property type="entry name" value="Winged helix' DNA-binding domain"/>
    <property type="match status" value="1"/>
</dbReference>
<keyword evidence="3" id="KW-0804">Transcription</keyword>
<dbReference type="InterPro" id="IPR036388">
    <property type="entry name" value="WH-like_DNA-bd_sf"/>
</dbReference>
<comment type="caution">
    <text evidence="5">The sequence shown here is derived from an EMBL/GenBank/DDBJ whole genome shotgun (WGS) entry which is preliminary data.</text>
</comment>
<proteinExistence type="predicted"/>
<dbReference type="Proteomes" id="UP001645859">
    <property type="component" value="Unassembled WGS sequence"/>
</dbReference>
<keyword evidence="2" id="KW-0238">DNA-binding</keyword>
<dbReference type="InterPro" id="IPR039422">
    <property type="entry name" value="MarR/SlyA-like"/>
</dbReference>
<dbReference type="Gene3D" id="1.10.10.10">
    <property type="entry name" value="Winged helix-like DNA-binding domain superfamily/Winged helix DNA-binding domain"/>
    <property type="match status" value="1"/>
</dbReference>
<evidence type="ECO:0000313" key="6">
    <source>
        <dbReference type="Proteomes" id="UP001645859"/>
    </source>
</evidence>
<dbReference type="PROSITE" id="PS01117">
    <property type="entry name" value="HTH_MARR_1"/>
    <property type="match status" value="1"/>
</dbReference>
<dbReference type="SMART" id="SM00347">
    <property type="entry name" value="HTH_MARR"/>
    <property type="match status" value="1"/>
</dbReference>
<evidence type="ECO:0000256" key="1">
    <source>
        <dbReference type="ARBA" id="ARBA00023015"/>
    </source>
</evidence>